<name>A0A381Y5S3_9ZZZZ</name>
<reference evidence="1" key="1">
    <citation type="submission" date="2018-05" db="EMBL/GenBank/DDBJ databases">
        <authorList>
            <person name="Lanie J.A."/>
            <person name="Ng W.-L."/>
            <person name="Kazmierczak K.M."/>
            <person name="Andrzejewski T.M."/>
            <person name="Davidsen T.M."/>
            <person name="Wayne K.J."/>
            <person name="Tettelin H."/>
            <person name="Glass J.I."/>
            <person name="Rusch D."/>
            <person name="Podicherti R."/>
            <person name="Tsui H.-C.T."/>
            <person name="Winkler M.E."/>
        </authorList>
    </citation>
    <scope>NUCLEOTIDE SEQUENCE</scope>
</reference>
<feature type="non-terminal residue" evidence="1">
    <location>
        <position position="124"/>
    </location>
</feature>
<dbReference type="PANTHER" id="PTHR36454">
    <property type="entry name" value="LMO2823 PROTEIN"/>
    <property type="match status" value="1"/>
</dbReference>
<proteinExistence type="predicted"/>
<dbReference type="EMBL" id="UINC01017451">
    <property type="protein sequence ID" value="SVA72364.1"/>
    <property type="molecule type" value="Genomic_DNA"/>
</dbReference>
<dbReference type="InterPro" id="IPR008323">
    <property type="entry name" value="UCP033563"/>
</dbReference>
<dbReference type="PANTHER" id="PTHR36454:SF1">
    <property type="entry name" value="DUF1015 DOMAIN-CONTAINING PROTEIN"/>
    <property type="match status" value="1"/>
</dbReference>
<organism evidence="1">
    <name type="scientific">marine metagenome</name>
    <dbReference type="NCBI Taxonomy" id="408172"/>
    <lineage>
        <taxon>unclassified sequences</taxon>
        <taxon>metagenomes</taxon>
        <taxon>ecological metagenomes</taxon>
    </lineage>
</organism>
<gene>
    <name evidence="1" type="ORF">METZ01_LOCUS125218</name>
</gene>
<accession>A0A381Y5S3</accession>
<sequence>MTVSIRPFKAFRPDKKWVEEVVLPTFDNLTERQLDKILKKSKYNFLNVVSPEAFYPGISIKNSRKHASQHLKEMIDNKVIFQDRSDCFYIYCLHKYRKKQFGIVASVDIKSNNKNILKHEDIYI</sequence>
<evidence type="ECO:0000313" key="1">
    <source>
        <dbReference type="EMBL" id="SVA72364.1"/>
    </source>
</evidence>
<dbReference type="Pfam" id="PF06245">
    <property type="entry name" value="DUF1015"/>
    <property type="match status" value="1"/>
</dbReference>
<protein>
    <recommendedName>
        <fullName evidence="2">DUF1015 domain-containing protein</fullName>
    </recommendedName>
</protein>
<evidence type="ECO:0008006" key="2">
    <source>
        <dbReference type="Google" id="ProtNLM"/>
    </source>
</evidence>
<dbReference type="AlphaFoldDB" id="A0A381Y5S3"/>